<name>A0A418W2K6_9PROT</name>
<dbReference type="OrthoDB" id="7632078at2"/>
<dbReference type="Proteomes" id="UP000283458">
    <property type="component" value="Unassembled WGS sequence"/>
</dbReference>
<evidence type="ECO:0000313" key="3">
    <source>
        <dbReference type="Proteomes" id="UP000283458"/>
    </source>
</evidence>
<protein>
    <submittedName>
        <fullName evidence="2">Uncharacterized protein</fullName>
    </submittedName>
</protein>
<gene>
    <name evidence="2" type="ORF">D3877_06405</name>
</gene>
<reference evidence="2 3" key="1">
    <citation type="submission" date="2018-09" db="EMBL/GenBank/DDBJ databases">
        <authorList>
            <person name="Zhu H."/>
        </authorList>
    </citation>
    <scope>NUCLEOTIDE SEQUENCE [LARGE SCALE GENOMIC DNA]</scope>
    <source>
        <strain evidence="2 3">K2W22B-5</strain>
    </source>
</reference>
<proteinExistence type="predicted"/>
<organism evidence="2 3">
    <name type="scientific">Azospirillum cavernae</name>
    <dbReference type="NCBI Taxonomy" id="2320860"/>
    <lineage>
        <taxon>Bacteria</taxon>
        <taxon>Pseudomonadati</taxon>
        <taxon>Pseudomonadota</taxon>
        <taxon>Alphaproteobacteria</taxon>
        <taxon>Rhodospirillales</taxon>
        <taxon>Azospirillaceae</taxon>
        <taxon>Azospirillum</taxon>
    </lineage>
</organism>
<sequence length="101" mass="11253">MAVSRRSGSRRTPSDVQAAWLRRGLDQAGGKLPLFDERGQRVKKPTVDACLKAGWAERWFHNPLKPDWLVCRLTDAGRDALTTPEPDNAEVDDDARQGALI</sequence>
<feature type="region of interest" description="Disordered" evidence="1">
    <location>
        <begin position="79"/>
        <end position="101"/>
    </location>
</feature>
<accession>A0A418W2K6</accession>
<keyword evidence="3" id="KW-1185">Reference proteome</keyword>
<dbReference type="RefSeq" id="WP_119829853.1">
    <property type="nucleotide sequence ID" value="NZ_QYUL01000001.1"/>
</dbReference>
<dbReference type="EMBL" id="QYUL01000001">
    <property type="protein sequence ID" value="RJF84209.1"/>
    <property type="molecule type" value="Genomic_DNA"/>
</dbReference>
<comment type="caution">
    <text evidence="2">The sequence shown here is derived from an EMBL/GenBank/DDBJ whole genome shotgun (WGS) entry which is preliminary data.</text>
</comment>
<dbReference type="AlphaFoldDB" id="A0A418W2K6"/>
<evidence type="ECO:0000313" key="2">
    <source>
        <dbReference type="EMBL" id="RJF84209.1"/>
    </source>
</evidence>
<evidence type="ECO:0000256" key="1">
    <source>
        <dbReference type="SAM" id="MobiDB-lite"/>
    </source>
</evidence>